<protein>
    <recommendedName>
        <fullName evidence="6">Mid2 domain-containing protein</fullName>
    </recommendedName>
</protein>
<evidence type="ECO:0008006" key="6">
    <source>
        <dbReference type="Google" id="ProtNLM"/>
    </source>
</evidence>
<keyword evidence="3" id="KW-0732">Signal</keyword>
<evidence type="ECO:0000313" key="5">
    <source>
        <dbReference type="Proteomes" id="UP000481858"/>
    </source>
</evidence>
<feature type="signal peptide" evidence="3">
    <location>
        <begin position="1"/>
        <end position="24"/>
    </location>
</feature>
<dbReference type="EMBL" id="WUBL01000178">
    <property type="protein sequence ID" value="KAF2963855.1"/>
    <property type="molecule type" value="Genomic_DNA"/>
</dbReference>
<keyword evidence="2" id="KW-0812">Transmembrane</keyword>
<dbReference type="AlphaFoldDB" id="A0A7C8MND3"/>
<keyword evidence="2" id="KW-1133">Transmembrane helix</keyword>
<evidence type="ECO:0000313" key="4">
    <source>
        <dbReference type="EMBL" id="KAF2963855.1"/>
    </source>
</evidence>
<organism evidence="4 5">
    <name type="scientific">Xylaria multiplex</name>
    <dbReference type="NCBI Taxonomy" id="323545"/>
    <lineage>
        <taxon>Eukaryota</taxon>
        <taxon>Fungi</taxon>
        <taxon>Dikarya</taxon>
        <taxon>Ascomycota</taxon>
        <taxon>Pezizomycotina</taxon>
        <taxon>Sordariomycetes</taxon>
        <taxon>Xylariomycetidae</taxon>
        <taxon>Xylariales</taxon>
        <taxon>Xylariaceae</taxon>
        <taxon>Xylaria</taxon>
    </lineage>
</organism>
<feature type="compositionally biased region" description="Basic and acidic residues" evidence="1">
    <location>
        <begin position="331"/>
        <end position="358"/>
    </location>
</feature>
<keyword evidence="2" id="KW-0472">Membrane</keyword>
<feature type="region of interest" description="Disordered" evidence="1">
    <location>
        <begin position="213"/>
        <end position="270"/>
    </location>
</feature>
<accession>A0A7C8MND3</accession>
<keyword evidence="5" id="KW-1185">Reference proteome</keyword>
<sequence length="427" mass="45562">MRGLWQRAGSVGLVVSVIFTQAASINLDDNEEDVHWVEKSFNVFQHVKRKEVCQPSGWSLCPSSVGGGVRAARLVGPVTTTKAVILRLGFLFPIRAQQAFSAVRFLSEVVVVGMAWRHTTVTVVTSTTTYIDAPNTSSGSPTVAEVPQLVPSTVAKISAVQTSDSNGGHGGLSSGALGGIVTGVIVIFVAVIVAATFIVLRLKKTERAAKDAEKAAESRRGSSNSPPRSNKSGIGPTTISEIDSTTDIDPYYRFPTMRPSHGRSRSATSVTADSLLSNTPNFIHSDTSSPPLWAMPFNYAPSEASDDNAPVRMSQRMSIDSQGTSRHGRHHSDTSELEEQHGRSELEADMLQRSDSATRPKMHVRRNSDLTGQNRIRGDSVGGALDTVNEIQELHGHYGPHTTAGQTTAASDRGHSSGGSASGYKDT</sequence>
<feature type="chain" id="PRO_5028939323" description="Mid2 domain-containing protein" evidence="3">
    <location>
        <begin position="25"/>
        <end position="427"/>
    </location>
</feature>
<feature type="region of interest" description="Disordered" evidence="1">
    <location>
        <begin position="304"/>
        <end position="427"/>
    </location>
</feature>
<evidence type="ECO:0000256" key="1">
    <source>
        <dbReference type="SAM" id="MobiDB-lite"/>
    </source>
</evidence>
<comment type="caution">
    <text evidence="4">The sequence shown here is derived from an EMBL/GenBank/DDBJ whole genome shotgun (WGS) entry which is preliminary data.</text>
</comment>
<feature type="transmembrane region" description="Helical" evidence="2">
    <location>
        <begin position="176"/>
        <end position="200"/>
    </location>
</feature>
<dbReference type="Proteomes" id="UP000481858">
    <property type="component" value="Unassembled WGS sequence"/>
</dbReference>
<reference evidence="4 5" key="1">
    <citation type="submission" date="2019-12" db="EMBL/GenBank/DDBJ databases">
        <title>Draft genome sequence of the ascomycete Xylaria multiplex DSM 110363.</title>
        <authorList>
            <person name="Buettner E."/>
            <person name="Kellner H."/>
        </authorList>
    </citation>
    <scope>NUCLEOTIDE SEQUENCE [LARGE SCALE GENOMIC DNA]</scope>
    <source>
        <strain evidence="4 5">DSM 110363</strain>
    </source>
</reference>
<feature type="compositionally biased region" description="Polar residues" evidence="1">
    <location>
        <begin position="315"/>
        <end position="325"/>
    </location>
</feature>
<dbReference type="OrthoDB" id="5292518at2759"/>
<name>A0A7C8MND3_9PEZI</name>
<dbReference type="InParanoid" id="A0A7C8MND3"/>
<proteinExistence type="predicted"/>
<evidence type="ECO:0000256" key="3">
    <source>
        <dbReference type="SAM" id="SignalP"/>
    </source>
</evidence>
<evidence type="ECO:0000256" key="2">
    <source>
        <dbReference type="SAM" id="Phobius"/>
    </source>
</evidence>
<gene>
    <name evidence="4" type="ORF">GQX73_g9729</name>
</gene>
<feature type="compositionally biased region" description="Low complexity" evidence="1">
    <location>
        <begin position="221"/>
        <end position="249"/>
    </location>
</feature>